<protein>
    <submittedName>
        <fullName evidence="1">Uncharacterized protein</fullName>
    </submittedName>
</protein>
<evidence type="ECO:0000313" key="2">
    <source>
        <dbReference type="Proteomes" id="UP000236731"/>
    </source>
</evidence>
<proteinExistence type="predicted"/>
<dbReference type="EMBL" id="FNUT01000006">
    <property type="protein sequence ID" value="SEG28623.1"/>
    <property type="molecule type" value="Genomic_DNA"/>
</dbReference>
<gene>
    <name evidence="1" type="ORF">SAMN05421877_106162</name>
</gene>
<dbReference type="AlphaFoldDB" id="A0A1H5YWE6"/>
<keyword evidence="2" id="KW-1185">Reference proteome</keyword>
<reference evidence="2" key="1">
    <citation type="submission" date="2016-10" db="EMBL/GenBank/DDBJ databases">
        <authorList>
            <person name="Varghese N."/>
            <person name="Submissions S."/>
        </authorList>
    </citation>
    <scope>NUCLEOTIDE SEQUENCE [LARGE SCALE GENOMIC DNA]</scope>
    <source>
        <strain evidence="2">DSM 22361</strain>
    </source>
</reference>
<evidence type="ECO:0000313" key="1">
    <source>
        <dbReference type="EMBL" id="SEG28623.1"/>
    </source>
</evidence>
<accession>A0A1H5YWE6</accession>
<dbReference type="RefSeq" id="WP_103906331.1">
    <property type="nucleotide sequence ID" value="NZ_CP049246.1"/>
</dbReference>
<dbReference type="Proteomes" id="UP000236731">
    <property type="component" value="Unassembled WGS sequence"/>
</dbReference>
<name>A0A1H5YWE6_9SPHI</name>
<dbReference type="OrthoDB" id="823324at2"/>
<organism evidence="1 2">
    <name type="scientific">Sphingobacterium lactis</name>
    <dbReference type="NCBI Taxonomy" id="797291"/>
    <lineage>
        <taxon>Bacteria</taxon>
        <taxon>Pseudomonadati</taxon>
        <taxon>Bacteroidota</taxon>
        <taxon>Sphingobacteriia</taxon>
        <taxon>Sphingobacteriales</taxon>
        <taxon>Sphingobacteriaceae</taxon>
        <taxon>Sphingobacterium</taxon>
    </lineage>
</organism>
<sequence length="204" mass="22842">MEQITPFNSASQAIDILDNGGEFYHIFTKADDDSISQSEVSKIAGAGLEKQKGILYLQLALSNLNEREVQEVQARFDDKLLENYNKYKAESIEVFEGLEGFKSGASIILHGTPKHLQSEGYITGFMQIAIIDAFTLIPITEKYSVYEMYDAAGTKILVAHDKEAGHLPNEEIKIAGVVKEFQLSEENASEFERFVEVAYFSELK</sequence>